<organism evidence="1">
    <name type="scientific">Acinetobacter sp. A1-4-2</name>
    <dbReference type="NCBI Taxonomy" id="3156489"/>
    <lineage>
        <taxon>Bacteria</taxon>
        <taxon>Pseudomonadati</taxon>
        <taxon>Pseudomonadota</taxon>
        <taxon>Gammaproteobacteria</taxon>
        <taxon>Moraxellales</taxon>
        <taxon>Moraxellaceae</taxon>
        <taxon>Acinetobacter</taxon>
    </lineage>
</organism>
<evidence type="ECO:0000313" key="1">
    <source>
        <dbReference type="EMBL" id="XBU15822.1"/>
    </source>
</evidence>
<sequence>MQGTNKIEFVAGFGVAQKGYSEVGLKGVNFKMILSDAIYGDIEFDRAQILNNILSDICKSAVYVPIQSFIRADPNYKPLKNAPDNFKNLFSFNEKSFVLKIAKSYRNSYKNKGLAGLDILELIKNTQFSDSVRADYLGQYIVDNNSKENLRILADYLKEKFEESWNNSNYKRLVCIYDCLVNR</sequence>
<protein>
    <submittedName>
        <fullName evidence="1">Uncharacterized protein</fullName>
    </submittedName>
</protein>
<dbReference type="RefSeq" id="WP_349928375.1">
    <property type="nucleotide sequence ID" value="NZ_CP157981.1"/>
</dbReference>
<dbReference type="AlphaFoldDB" id="A0AAU7SXF4"/>
<accession>A0AAU7SXF4</accession>
<proteinExistence type="predicted"/>
<name>A0AAU7SXF4_9GAMM</name>
<gene>
    <name evidence="1" type="ORF">ABJ384_01050</name>
</gene>
<reference evidence="1" key="1">
    <citation type="submission" date="2024-06" db="EMBL/GenBank/DDBJ databases">
        <authorList>
            <person name="Song Z."/>
        </authorList>
    </citation>
    <scope>NUCLEOTIDE SEQUENCE</scope>
    <source>
        <strain evidence="1">A1-4-2</strain>
    </source>
</reference>
<dbReference type="EMBL" id="CP157981">
    <property type="protein sequence ID" value="XBU15822.1"/>
    <property type="molecule type" value="Genomic_DNA"/>
</dbReference>